<organism evidence="1">
    <name type="scientific">Halalkalibacterium halodurans</name>
    <name type="common">Bacillus halodurans</name>
    <dbReference type="NCBI Taxonomy" id="86665"/>
    <lineage>
        <taxon>Bacteria</taxon>
        <taxon>Bacillati</taxon>
        <taxon>Bacillota</taxon>
        <taxon>Bacilli</taxon>
        <taxon>Bacillales</taxon>
        <taxon>Bacillaceae</taxon>
        <taxon>Halalkalibacterium (ex Joshi et al. 2022)</taxon>
    </lineage>
</organism>
<dbReference type="PATRIC" id="fig|136160.3.peg.435"/>
<dbReference type="Gene3D" id="3.30.2030.10">
    <property type="entry name" value="YwmB-like"/>
    <property type="match status" value="1"/>
</dbReference>
<evidence type="ECO:0008006" key="2">
    <source>
        <dbReference type="Google" id="ProtNLM"/>
    </source>
</evidence>
<name>A0A0M0KGB5_ALKHA</name>
<protein>
    <recommendedName>
        <fullName evidence="2">TATA-box binding</fullName>
    </recommendedName>
</protein>
<dbReference type="RefSeq" id="WP_053430165.1">
    <property type="nucleotide sequence ID" value="NZ_CP040441.1"/>
</dbReference>
<dbReference type="InterPro" id="IPR014794">
    <property type="entry name" value="DUF1779"/>
</dbReference>
<gene>
    <name evidence="1" type="ORF">AMD02_01225</name>
</gene>
<dbReference type="AlphaFoldDB" id="A0A0M0KGB5"/>
<dbReference type="Pfam" id="PF08680">
    <property type="entry name" value="DUF1779"/>
    <property type="match status" value="1"/>
</dbReference>
<dbReference type="EMBL" id="LILD01000001">
    <property type="protein sequence ID" value="KOO37617.1"/>
    <property type="molecule type" value="Genomic_DNA"/>
</dbReference>
<accession>A0A0M0KGB5</accession>
<dbReference type="InterPro" id="IPR036209">
    <property type="entry name" value="YwmB-like_sf"/>
</dbReference>
<dbReference type="Gene3D" id="3.30.360.40">
    <property type="entry name" value="YwmB-like"/>
    <property type="match status" value="1"/>
</dbReference>
<dbReference type="SUPFAM" id="SSF143842">
    <property type="entry name" value="YwmB-like"/>
    <property type="match status" value="1"/>
</dbReference>
<comment type="caution">
    <text evidence="1">The sequence shown here is derived from an EMBL/GenBank/DDBJ whole genome shotgun (WGS) entry which is preliminary data.</text>
</comment>
<dbReference type="GeneID" id="87599298"/>
<evidence type="ECO:0000313" key="1">
    <source>
        <dbReference type="EMBL" id="KOO37617.1"/>
    </source>
</evidence>
<reference evidence="1" key="1">
    <citation type="submission" date="2015-08" db="EMBL/GenBank/DDBJ databases">
        <title>Complete DNA Sequence of Pseudomonas syringae pv. actinidiae, the Causal Agent of Kiwifruit Canker Disease.</title>
        <authorList>
            <person name="Rikkerink E.H.A."/>
            <person name="Fineran P.C."/>
        </authorList>
    </citation>
    <scope>NUCLEOTIDE SEQUENCE</scope>
    <source>
        <strain evidence="1">DSM 13666</strain>
    </source>
</reference>
<proteinExistence type="predicted"/>
<sequence>MNKQKVFGGLILFALLIVHFQAFGETNKSNLDLLVTFAEQMDGFDVGVEEWTFLARDTIADVDTKSAYQQFAQSFIASLGESWYVTEAMQGDPHQKITASRNDPQWPLTETITILRYSGEGDRDQVHMMYHVQSQSLDDLNWKMDMVSERQQDIGLGEAATFISMRGTVPSLDRPLETLAVEMLESFGAKKVEALVEDSFLSISAFHSKWQPSIELGTQDMNLQIALRQKSLGEQTTVTFGTPIITTEY</sequence>